<dbReference type="SMART" id="SM00487">
    <property type="entry name" value="DEXDc"/>
    <property type="match status" value="1"/>
</dbReference>
<feature type="domain" description="Helicase ATP-binding" evidence="10">
    <location>
        <begin position="214"/>
        <end position="407"/>
    </location>
</feature>
<reference evidence="12" key="2">
    <citation type="submission" date="2021-03" db="UniProtKB">
        <authorList>
            <consortium name="EnsemblPlants"/>
        </authorList>
    </citation>
    <scope>IDENTIFICATION</scope>
</reference>
<keyword evidence="6" id="KW-0347">Helicase</keyword>
<sequence length="1327" mass="147921">MDSSGDSNALILPAKTKNQKSKPKSKAETTKEKRRREMQFSKAGLDLPVSDTGTKRKKVESCDDEPDDSQSFPLEDADKNVTYKPLLIERAQTNGSTCSVSSQGAGEQHIVGDLGGNEPKELVQVANEDSCKVMDLDARNSSLSQSSDCDKKSVATTSEFNDEPQVASYGTKCVGGNPIPGPRIAPTVVHVSRPIDVENARMDLPIIMMEQEIMETINSHSSVIISGETGCGKTTQLPQFLYEAGYGSGECSMKGGVIGVTQPRRVAVLSTARRVAYELGLTFGKEVGFQVKHEKGYGDNCSIKYMTDGILLRELQMGDFLLKRYSVIILDEAHERSLNTDILIGMLSRVVKQRQEIFEMQQKVLDGGKKVETKDRVFPLKLILMSATMRVEDFTSGGRIFPKSTPVIHVSGREFTVTTHFSKKTELTDYIGEAYRKVLKIHKRGLASGGILVFVTGQREVEDLCRMLRQASKQFEARRNVVNTETKTITMDRMGQIDGCTLKEIDEAFNFDASSVEQQTDRFSCYDERHDESDNSNTYSSCSSGSDSESGFESDDENLEDQKTSELDDSIVDFTDVNFDSLKASFEALADQSVKTSSNKTELNVTTQDVCSNQSFSSTKKNGKKKGPIGPLHVLPLYAMLPAASQLRVFEKVKEGERLVVVATNVAETSLTIPGIRYVIDTGREKVKEYNPVNEMESYKIQWISQASAKQRAGRAGRTGPGRCYRLYSSAAMCNEFPEFSCPEILKVPVDDIVLRLKSMKITKVVNFPFPTSPDAAALVKAEKCLKALEALDSDGRLTPLGKTMAHFPLSPRHARLLLLAIQITKKEKSGVRPNLVLSYAVAVAAAMSSPNPFPFQFDGNQKNSEGTEMEDGSGSVSQKNGDQDTKLSRKQMKKTIKLSRAKFSNLKSDALTVAYALQCFEQSKDPSQFCTENTLHLKTMVEMSKLRKQLLQLVFKQRYCDVEQDFSWPHGTIKDVEDDWSVSSDKIPLSENEENILCQAICAGWADRVAKRIRGASVLSSGDRRINANRYQAPLVKETVFLYRSSSVSKAAPEFLVYKDIVCTKRPFIQEATSVNSEWLVKHAGSLCTYSAPLADPKPFYDPLHDQVFCYVTPYFGPYLWELPRNKVPIKDTQQRITVFAYALLDGQVLPCLKPYKCYMAIQPINILKPEALGQKRVGNLISKLTGLRAIDSCAKLKAAWNEDPQLLYSEILDWFQKEFHSQFKILWEKMLQEALSALNKDTKAVPSSKQGKPGGESRRSAKLGIRAAVMALFPVRTPIQSIPDWIMRVIIMFLKQTKRIMEFEIALKLDPKKARTRSSKIHIST</sequence>
<comment type="similarity">
    <text evidence="1">Belongs to the DEAD box helicase family. DEAH subfamily.</text>
</comment>
<evidence type="ECO:0000313" key="13">
    <source>
        <dbReference type="Proteomes" id="UP000596660"/>
    </source>
</evidence>
<dbReference type="InterPro" id="IPR014001">
    <property type="entry name" value="Helicase_ATP-bd"/>
</dbReference>
<evidence type="ECO:0000256" key="5">
    <source>
        <dbReference type="ARBA" id="ARBA00022801"/>
    </source>
</evidence>
<evidence type="ECO:0000259" key="11">
    <source>
        <dbReference type="PROSITE" id="PS51194"/>
    </source>
</evidence>
<dbReference type="InterPro" id="IPR003593">
    <property type="entry name" value="AAA+_ATPase"/>
</dbReference>
<evidence type="ECO:0000256" key="6">
    <source>
        <dbReference type="ARBA" id="ARBA00022806"/>
    </source>
</evidence>
<dbReference type="PANTHER" id="PTHR18934">
    <property type="entry name" value="ATP-DEPENDENT RNA HELICASE"/>
    <property type="match status" value="1"/>
</dbReference>
<dbReference type="EnsemblPlants" id="AUR62008717-RA">
    <property type="protein sequence ID" value="AUR62008717-RA:cds"/>
    <property type="gene ID" value="AUR62008717"/>
</dbReference>
<dbReference type="Gramene" id="AUR62008717-RA">
    <property type="protein sequence ID" value="AUR62008717-RA:cds"/>
    <property type="gene ID" value="AUR62008717"/>
</dbReference>
<dbReference type="EC" id="3.6.4.13" evidence="2"/>
<comment type="catalytic activity">
    <reaction evidence="8">
        <text>ATP + H2O = ADP + phosphate + H(+)</text>
        <dbReference type="Rhea" id="RHEA:13065"/>
        <dbReference type="ChEBI" id="CHEBI:15377"/>
        <dbReference type="ChEBI" id="CHEBI:15378"/>
        <dbReference type="ChEBI" id="CHEBI:30616"/>
        <dbReference type="ChEBI" id="CHEBI:43474"/>
        <dbReference type="ChEBI" id="CHEBI:456216"/>
        <dbReference type="EC" id="3.6.4.13"/>
    </reaction>
</comment>
<keyword evidence="4" id="KW-0547">Nucleotide-binding</keyword>
<feature type="domain" description="Helicase C-terminal" evidence="11">
    <location>
        <begin position="581"/>
        <end position="761"/>
    </location>
</feature>
<dbReference type="SMART" id="SM00490">
    <property type="entry name" value="HELICc"/>
    <property type="match status" value="1"/>
</dbReference>
<reference evidence="12" key="1">
    <citation type="journal article" date="2017" name="Nature">
        <title>The genome of Chenopodium quinoa.</title>
        <authorList>
            <person name="Jarvis D.E."/>
            <person name="Ho Y.S."/>
            <person name="Lightfoot D.J."/>
            <person name="Schmoeckel S.M."/>
            <person name="Li B."/>
            <person name="Borm T.J.A."/>
            <person name="Ohyanagi H."/>
            <person name="Mineta K."/>
            <person name="Michell C.T."/>
            <person name="Saber N."/>
            <person name="Kharbatia N.M."/>
            <person name="Rupper R.R."/>
            <person name="Sharp A.R."/>
            <person name="Dally N."/>
            <person name="Boughton B.A."/>
            <person name="Woo Y.H."/>
            <person name="Gao G."/>
            <person name="Schijlen E.G.W.M."/>
            <person name="Guo X."/>
            <person name="Momin A.A."/>
            <person name="Negrao S."/>
            <person name="Al-Babili S."/>
            <person name="Gehring C."/>
            <person name="Roessner U."/>
            <person name="Jung C."/>
            <person name="Murphy K."/>
            <person name="Arold S.T."/>
            <person name="Gojobori T."/>
            <person name="van der Linden C.G."/>
            <person name="van Loo E.N."/>
            <person name="Jellen E.N."/>
            <person name="Maughan P.J."/>
            <person name="Tester M."/>
        </authorList>
    </citation>
    <scope>NUCLEOTIDE SEQUENCE [LARGE SCALE GENOMIC DNA]</scope>
    <source>
        <strain evidence="12">cv. PI 614886</strain>
    </source>
</reference>
<dbReference type="GO" id="GO:0016787">
    <property type="term" value="F:hydrolase activity"/>
    <property type="evidence" value="ECO:0007669"/>
    <property type="project" value="UniProtKB-KW"/>
</dbReference>
<dbReference type="CDD" id="cd17982">
    <property type="entry name" value="DEXHc_DHX37"/>
    <property type="match status" value="1"/>
</dbReference>
<dbReference type="Gene3D" id="3.40.50.300">
    <property type="entry name" value="P-loop containing nucleotide triphosphate hydrolases"/>
    <property type="match status" value="3"/>
</dbReference>
<keyword evidence="3" id="KW-0747">Spliceosome</keyword>
<feature type="region of interest" description="Disordered" evidence="9">
    <location>
        <begin position="527"/>
        <end position="567"/>
    </location>
</feature>
<evidence type="ECO:0000259" key="10">
    <source>
        <dbReference type="PROSITE" id="PS51192"/>
    </source>
</evidence>
<keyword evidence="13" id="KW-1185">Reference proteome</keyword>
<keyword evidence="3" id="KW-0507">mRNA processing</keyword>
<accession>A0A803LA28</accession>
<feature type="region of interest" description="Disordered" evidence="9">
    <location>
        <begin position="855"/>
        <end position="889"/>
    </location>
</feature>
<dbReference type="SMART" id="SM00847">
    <property type="entry name" value="HA2"/>
    <property type="match status" value="1"/>
</dbReference>
<dbReference type="InterPro" id="IPR001650">
    <property type="entry name" value="Helicase_C-like"/>
</dbReference>
<evidence type="ECO:0000256" key="2">
    <source>
        <dbReference type="ARBA" id="ARBA00012552"/>
    </source>
</evidence>
<evidence type="ECO:0000256" key="1">
    <source>
        <dbReference type="ARBA" id="ARBA00008792"/>
    </source>
</evidence>
<dbReference type="OMA" id="KYAYHCA"/>
<dbReference type="Pfam" id="PF00270">
    <property type="entry name" value="DEAD"/>
    <property type="match status" value="1"/>
</dbReference>
<dbReference type="Pfam" id="PF23362">
    <property type="entry name" value="DHX37_C"/>
    <property type="match status" value="1"/>
</dbReference>
<dbReference type="SMART" id="SM00382">
    <property type="entry name" value="AAA"/>
    <property type="match status" value="1"/>
</dbReference>
<evidence type="ECO:0000256" key="3">
    <source>
        <dbReference type="ARBA" id="ARBA00022728"/>
    </source>
</evidence>
<keyword evidence="7" id="KW-0067">ATP-binding</keyword>
<dbReference type="GO" id="GO:0003723">
    <property type="term" value="F:RNA binding"/>
    <property type="evidence" value="ECO:0007669"/>
    <property type="project" value="TreeGrafter"/>
</dbReference>
<dbReference type="PANTHER" id="PTHR18934:SF99">
    <property type="entry name" value="ATP-DEPENDENT RNA HELICASE DHX37-RELATED"/>
    <property type="match status" value="1"/>
</dbReference>
<protein>
    <recommendedName>
        <fullName evidence="2">RNA helicase</fullName>
        <ecNumber evidence="2">3.6.4.13</ecNumber>
    </recommendedName>
</protein>
<dbReference type="InterPro" id="IPR011545">
    <property type="entry name" value="DEAD/DEAH_box_helicase_dom"/>
</dbReference>
<dbReference type="InterPro" id="IPR027417">
    <property type="entry name" value="P-loop_NTPase"/>
</dbReference>
<dbReference type="FunFam" id="3.40.50.300:FF:000637">
    <property type="entry name" value="ATP-dependent RNA helicase DHX37/DHR1"/>
    <property type="match status" value="1"/>
</dbReference>
<dbReference type="Pfam" id="PF21010">
    <property type="entry name" value="HA2_C"/>
    <property type="match status" value="1"/>
</dbReference>
<name>A0A803LA28_CHEQI</name>
<feature type="region of interest" description="Disordered" evidence="9">
    <location>
        <begin position="1"/>
        <end position="78"/>
    </location>
</feature>
<dbReference type="GO" id="GO:0005681">
    <property type="term" value="C:spliceosomal complex"/>
    <property type="evidence" value="ECO:0007669"/>
    <property type="project" value="UniProtKB-KW"/>
</dbReference>
<dbReference type="InterPro" id="IPR007502">
    <property type="entry name" value="Helicase-assoc_dom"/>
</dbReference>
<dbReference type="GO" id="GO:0000462">
    <property type="term" value="P:maturation of SSU-rRNA from tricistronic rRNA transcript (SSU-rRNA, 5.8S rRNA, LSU-rRNA)"/>
    <property type="evidence" value="ECO:0007669"/>
    <property type="project" value="TreeGrafter"/>
</dbReference>
<dbReference type="InterPro" id="IPR002464">
    <property type="entry name" value="DNA/RNA_helicase_DEAH_CS"/>
</dbReference>
<feature type="compositionally biased region" description="Low complexity" evidence="9">
    <location>
        <begin position="535"/>
        <end position="549"/>
    </location>
</feature>
<evidence type="ECO:0000256" key="8">
    <source>
        <dbReference type="ARBA" id="ARBA00047984"/>
    </source>
</evidence>
<keyword evidence="5" id="KW-0378">Hydrolase</keyword>
<proteinExistence type="inferred from homology"/>
<dbReference type="GO" id="GO:0005730">
    <property type="term" value="C:nucleolus"/>
    <property type="evidence" value="ECO:0007669"/>
    <property type="project" value="TreeGrafter"/>
</dbReference>
<dbReference type="InterPro" id="IPR048333">
    <property type="entry name" value="HA2_WH"/>
</dbReference>
<keyword evidence="3" id="KW-0508">mRNA splicing</keyword>
<dbReference type="Pfam" id="PF07717">
    <property type="entry name" value="OB_NTP_bind"/>
    <property type="match status" value="1"/>
</dbReference>
<dbReference type="Gene3D" id="1.20.120.1080">
    <property type="match status" value="1"/>
</dbReference>
<organism evidence="12 13">
    <name type="scientific">Chenopodium quinoa</name>
    <name type="common">Quinoa</name>
    <dbReference type="NCBI Taxonomy" id="63459"/>
    <lineage>
        <taxon>Eukaryota</taxon>
        <taxon>Viridiplantae</taxon>
        <taxon>Streptophyta</taxon>
        <taxon>Embryophyta</taxon>
        <taxon>Tracheophyta</taxon>
        <taxon>Spermatophyta</taxon>
        <taxon>Magnoliopsida</taxon>
        <taxon>eudicotyledons</taxon>
        <taxon>Gunneridae</taxon>
        <taxon>Pentapetalae</taxon>
        <taxon>Caryophyllales</taxon>
        <taxon>Chenopodiaceae</taxon>
        <taxon>Chenopodioideae</taxon>
        <taxon>Atripliceae</taxon>
        <taxon>Chenopodium</taxon>
    </lineage>
</organism>
<dbReference type="PROSITE" id="PS51194">
    <property type="entry name" value="HELICASE_CTER"/>
    <property type="match status" value="1"/>
</dbReference>
<evidence type="ECO:0000256" key="4">
    <source>
        <dbReference type="ARBA" id="ARBA00022741"/>
    </source>
</evidence>
<evidence type="ECO:0000256" key="9">
    <source>
        <dbReference type="SAM" id="MobiDB-lite"/>
    </source>
</evidence>
<dbReference type="CDD" id="cd18791">
    <property type="entry name" value="SF2_C_RHA"/>
    <property type="match status" value="1"/>
</dbReference>
<dbReference type="PROSITE" id="PS00690">
    <property type="entry name" value="DEAH_ATP_HELICASE"/>
    <property type="match status" value="1"/>
</dbReference>
<dbReference type="Proteomes" id="UP000596660">
    <property type="component" value="Unplaced"/>
</dbReference>
<dbReference type="GO" id="GO:0005524">
    <property type="term" value="F:ATP binding"/>
    <property type="evidence" value="ECO:0007669"/>
    <property type="project" value="UniProtKB-KW"/>
</dbReference>
<dbReference type="GO" id="GO:0003724">
    <property type="term" value="F:RNA helicase activity"/>
    <property type="evidence" value="ECO:0007669"/>
    <property type="project" value="UniProtKB-EC"/>
</dbReference>
<dbReference type="InterPro" id="IPR011709">
    <property type="entry name" value="DEAD-box_helicase_OB_fold"/>
</dbReference>
<feature type="compositionally biased region" description="Acidic residues" evidence="9">
    <location>
        <begin position="550"/>
        <end position="559"/>
    </location>
</feature>
<evidence type="ECO:0000313" key="12">
    <source>
        <dbReference type="EnsemblPlants" id="AUR62008717-RA:cds"/>
    </source>
</evidence>
<dbReference type="PROSITE" id="PS51192">
    <property type="entry name" value="HELICASE_ATP_BIND_1"/>
    <property type="match status" value="1"/>
</dbReference>
<evidence type="ECO:0000256" key="7">
    <source>
        <dbReference type="ARBA" id="ARBA00022840"/>
    </source>
</evidence>
<dbReference type="Pfam" id="PF04408">
    <property type="entry name" value="WHD_HA2"/>
    <property type="match status" value="1"/>
</dbReference>
<feature type="compositionally biased region" description="Basic and acidic residues" evidence="9">
    <location>
        <begin position="25"/>
        <end position="39"/>
    </location>
</feature>
<dbReference type="InterPro" id="IPR056371">
    <property type="entry name" value="DHX37-like_C"/>
</dbReference>
<dbReference type="Pfam" id="PF00271">
    <property type="entry name" value="Helicase_C"/>
    <property type="match status" value="1"/>
</dbReference>
<dbReference type="SUPFAM" id="SSF52540">
    <property type="entry name" value="P-loop containing nucleoside triphosphate hydrolases"/>
    <property type="match status" value="1"/>
</dbReference>